<keyword evidence="3" id="KW-1185">Reference proteome</keyword>
<gene>
    <name evidence="2" type="ORF">K435DRAFT_874801</name>
</gene>
<keyword evidence="1" id="KW-0472">Membrane</keyword>
<sequence>MDKIPFHPVERLPSWEPLLNSTNHSTAFQSPKADVASGTCYINANWGAQTDYPVQLLTRMDLNQGPYSYSTPAFISNPPPILNQPVYSHTQNSLSSTQNTGYCQLRFQEPVVATPSMFPVDPLPRASLILSSQVVNPAFTSGMSRSDTTENFMNSINQHIEVVPTPLLLDSLSILLLMIVGFLNLLIPWATITLPILTWTMISLQVHSLTIVCLAVPALVRSLVVFGLQVPLLATAIFQATIQAWQLADPYLYAKEWG</sequence>
<evidence type="ECO:0000313" key="3">
    <source>
        <dbReference type="Proteomes" id="UP000297245"/>
    </source>
</evidence>
<name>A0A4V4HBN3_DENBC</name>
<proteinExistence type="predicted"/>
<protein>
    <submittedName>
        <fullName evidence="2">Uncharacterized protein</fullName>
    </submittedName>
</protein>
<reference evidence="2 3" key="1">
    <citation type="journal article" date="2019" name="Nat. Ecol. Evol.">
        <title>Megaphylogeny resolves global patterns of mushroom evolution.</title>
        <authorList>
            <person name="Varga T."/>
            <person name="Krizsan K."/>
            <person name="Foldi C."/>
            <person name="Dima B."/>
            <person name="Sanchez-Garcia M."/>
            <person name="Sanchez-Ramirez S."/>
            <person name="Szollosi G.J."/>
            <person name="Szarkandi J.G."/>
            <person name="Papp V."/>
            <person name="Albert L."/>
            <person name="Andreopoulos W."/>
            <person name="Angelini C."/>
            <person name="Antonin V."/>
            <person name="Barry K.W."/>
            <person name="Bougher N.L."/>
            <person name="Buchanan P."/>
            <person name="Buyck B."/>
            <person name="Bense V."/>
            <person name="Catcheside P."/>
            <person name="Chovatia M."/>
            <person name="Cooper J."/>
            <person name="Damon W."/>
            <person name="Desjardin D."/>
            <person name="Finy P."/>
            <person name="Geml J."/>
            <person name="Haridas S."/>
            <person name="Hughes K."/>
            <person name="Justo A."/>
            <person name="Karasinski D."/>
            <person name="Kautmanova I."/>
            <person name="Kiss B."/>
            <person name="Kocsube S."/>
            <person name="Kotiranta H."/>
            <person name="LaButti K.M."/>
            <person name="Lechner B.E."/>
            <person name="Liimatainen K."/>
            <person name="Lipzen A."/>
            <person name="Lukacs Z."/>
            <person name="Mihaltcheva S."/>
            <person name="Morgado L.N."/>
            <person name="Niskanen T."/>
            <person name="Noordeloos M.E."/>
            <person name="Ohm R.A."/>
            <person name="Ortiz-Santana B."/>
            <person name="Ovrebo C."/>
            <person name="Racz N."/>
            <person name="Riley R."/>
            <person name="Savchenko A."/>
            <person name="Shiryaev A."/>
            <person name="Soop K."/>
            <person name="Spirin V."/>
            <person name="Szebenyi C."/>
            <person name="Tomsovsky M."/>
            <person name="Tulloss R.E."/>
            <person name="Uehling J."/>
            <person name="Grigoriev I.V."/>
            <person name="Vagvolgyi C."/>
            <person name="Papp T."/>
            <person name="Martin F.M."/>
            <person name="Miettinen O."/>
            <person name="Hibbett D.S."/>
            <person name="Nagy L.G."/>
        </authorList>
    </citation>
    <scope>NUCLEOTIDE SEQUENCE [LARGE SCALE GENOMIC DNA]</scope>
    <source>
        <strain evidence="2 3">CBS 962.96</strain>
    </source>
</reference>
<dbReference type="Proteomes" id="UP000297245">
    <property type="component" value="Unassembled WGS sequence"/>
</dbReference>
<feature type="transmembrane region" description="Helical" evidence="1">
    <location>
        <begin position="167"/>
        <end position="190"/>
    </location>
</feature>
<dbReference type="EMBL" id="ML179946">
    <property type="protein sequence ID" value="THU80045.1"/>
    <property type="molecule type" value="Genomic_DNA"/>
</dbReference>
<organism evidence="2 3">
    <name type="scientific">Dendrothele bispora (strain CBS 962.96)</name>
    <dbReference type="NCBI Taxonomy" id="1314807"/>
    <lineage>
        <taxon>Eukaryota</taxon>
        <taxon>Fungi</taxon>
        <taxon>Dikarya</taxon>
        <taxon>Basidiomycota</taxon>
        <taxon>Agaricomycotina</taxon>
        <taxon>Agaricomycetes</taxon>
        <taxon>Agaricomycetidae</taxon>
        <taxon>Agaricales</taxon>
        <taxon>Agaricales incertae sedis</taxon>
        <taxon>Dendrothele</taxon>
    </lineage>
</organism>
<keyword evidence="1" id="KW-0812">Transmembrane</keyword>
<evidence type="ECO:0000313" key="2">
    <source>
        <dbReference type="EMBL" id="THU80045.1"/>
    </source>
</evidence>
<dbReference type="AlphaFoldDB" id="A0A4V4HBN3"/>
<keyword evidence="1" id="KW-1133">Transmembrane helix</keyword>
<evidence type="ECO:0000256" key="1">
    <source>
        <dbReference type="SAM" id="Phobius"/>
    </source>
</evidence>
<accession>A0A4V4HBN3</accession>